<dbReference type="SUPFAM" id="SSF51197">
    <property type="entry name" value="Clavaminate synthase-like"/>
    <property type="match status" value="1"/>
</dbReference>
<dbReference type="PANTHER" id="PTHR21052:SF0">
    <property type="entry name" value="ALPHA-KETOGLUTARATE-DEPENDENT DIOXYGENASE ALKB HOMOLOG 7, MITOCHONDRIAL"/>
    <property type="match status" value="1"/>
</dbReference>
<dbReference type="InterPro" id="IPR032870">
    <property type="entry name" value="ALKBH7-like"/>
</dbReference>
<keyword evidence="4" id="KW-1185">Reference proteome</keyword>
<dbReference type="InterPro" id="IPR037151">
    <property type="entry name" value="AlkB-like_sf"/>
</dbReference>
<evidence type="ECO:0000313" key="4">
    <source>
        <dbReference type="Proteomes" id="UP001304243"/>
    </source>
</evidence>
<feature type="domain" description="Fe2OG dioxygenase" evidence="2">
    <location>
        <begin position="104"/>
        <end position="217"/>
    </location>
</feature>
<dbReference type="GeneID" id="89955463"/>
<feature type="region of interest" description="Disordered" evidence="1">
    <location>
        <begin position="1"/>
        <end position="24"/>
    </location>
</feature>
<dbReference type="EMBL" id="JASEJX010000014">
    <property type="protein sequence ID" value="KAK4516799.1"/>
    <property type="molecule type" value="Genomic_DNA"/>
</dbReference>
<sequence length="232" mass="26781">MSNNIDWEDLFGSDDEEVEEEHQNHKPITTFDVIPGLKLIKQALSHQEQMSLTHALIDRNYFTGNANQAMVFGELPDFIKWIEPWVAENYPDLFGQDIMSRQPLFDQAILNMYKKGEGITSHVDLLRFEDGILIISLMSSCIMTMRPARKDTASYHAENTDDSKKYDILLRPGDVLALSQEARYDWEHGIPSRLVDEMDGQYIERGTRISVTLRRLKQGEQEMQPTTTISER</sequence>
<dbReference type="Pfam" id="PF13532">
    <property type="entry name" value="2OG-FeII_Oxy_2"/>
    <property type="match status" value="1"/>
</dbReference>
<dbReference type="Proteomes" id="UP001304243">
    <property type="component" value="Unassembled WGS sequence"/>
</dbReference>
<dbReference type="Gene3D" id="2.60.120.590">
    <property type="entry name" value="Alpha-ketoglutarate-dependent dioxygenase AlkB-like"/>
    <property type="match status" value="1"/>
</dbReference>
<dbReference type="PANTHER" id="PTHR21052">
    <property type="entry name" value="SPERMATOGENESIS ASSOCIATED 11-RELATED"/>
    <property type="match status" value="1"/>
</dbReference>
<dbReference type="PROSITE" id="PS51471">
    <property type="entry name" value="FE2OG_OXY"/>
    <property type="match status" value="1"/>
</dbReference>
<organism evidence="3 4">
    <name type="scientific">Mucor velutinosus</name>
    <dbReference type="NCBI Taxonomy" id="708070"/>
    <lineage>
        <taxon>Eukaryota</taxon>
        <taxon>Fungi</taxon>
        <taxon>Fungi incertae sedis</taxon>
        <taxon>Mucoromycota</taxon>
        <taxon>Mucoromycotina</taxon>
        <taxon>Mucoromycetes</taxon>
        <taxon>Mucorales</taxon>
        <taxon>Mucorineae</taxon>
        <taxon>Mucoraceae</taxon>
        <taxon>Mucor</taxon>
    </lineage>
</organism>
<dbReference type="InterPro" id="IPR005123">
    <property type="entry name" value="Oxoglu/Fe-dep_dioxygenase_dom"/>
</dbReference>
<dbReference type="RefSeq" id="XP_064683465.1">
    <property type="nucleotide sequence ID" value="XM_064830963.1"/>
</dbReference>
<dbReference type="GO" id="GO:0005759">
    <property type="term" value="C:mitochondrial matrix"/>
    <property type="evidence" value="ECO:0007669"/>
    <property type="project" value="TreeGrafter"/>
</dbReference>
<name>A0AAN7HNC1_9FUNG</name>
<evidence type="ECO:0000256" key="1">
    <source>
        <dbReference type="SAM" id="MobiDB-lite"/>
    </source>
</evidence>
<reference evidence="3 4" key="1">
    <citation type="submission" date="2022-11" db="EMBL/GenBank/DDBJ databases">
        <title>Mucor velutinosus strain NIH1002 WGS.</title>
        <authorList>
            <person name="Subramanian P."/>
            <person name="Mullikin J.C."/>
            <person name="Segre J.A."/>
            <person name="Zelazny A.M."/>
        </authorList>
    </citation>
    <scope>NUCLEOTIDE SEQUENCE [LARGE SCALE GENOMIC DNA]</scope>
    <source>
        <strain evidence="3 4">NIH1002</strain>
    </source>
</reference>
<accession>A0AAN7HNC1</accession>
<dbReference type="AlphaFoldDB" id="A0AAN7HNC1"/>
<dbReference type="GO" id="GO:0006974">
    <property type="term" value="P:DNA damage response"/>
    <property type="evidence" value="ECO:0007669"/>
    <property type="project" value="InterPro"/>
</dbReference>
<feature type="compositionally biased region" description="Acidic residues" evidence="1">
    <location>
        <begin position="1"/>
        <end position="20"/>
    </location>
</feature>
<dbReference type="GO" id="GO:0006631">
    <property type="term" value="P:fatty acid metabolic process"/>
    <property type="evidence" value="ECO:0007669"/>
    <property type="project" value="TreeGrafter"/>
</dbReference>
<evidence type="ECO:0000259" key="2">
    <source>
        <dbReference type="PROSITE" id="PS51471"/>
    </source>
</evidence>
<evidence type="ECO:0000313" key="3">
    <source>
        <dbReference type="EMBL" id="KAK4516799.1"/>
    </source>
</evidence>
<comment type="caution">
    <text evidence="3">The sequence shown here is derived from an EMBL/GenBank/DDBJ whole genome shotgun (WGS) entry which is preliminary data.</text>
</comment>
<gene>
    <name evidence="3" type="primary">VMA7</name>
    <name evidence="3" type="ORF">ATC70_011777</name>
</gene>
<protein>
    <submittedName>
        <fullName evidence="3">H(+)-transporting V1 sector ATPase subunit F</fullName>
    </submittedName>
</protein>
<proteinExistence type="predicted"/>
<dbReference type="InterPro" id="IPR027450">
    <property type="entry name" value="AlkB-like"/>
</dbReference>